<dbReference type="EMBL" id="VDEP01000116">
    <property type="protein sequence ID" value="KAA1129918.1"/>
    <property type="molecule type" value="Genomic_DNA"/>
</dbReference>
<reference evidence="4 5" key="1">
    <citation type="submission" date="2019-05" db="EMBL/GenBank/DDBJ databases">
        <title>Emergence of the Ug99 lineage of the wheat stem rust pathogen through somatic hybridization.</title>
        <authorList>
            <person name="Li F."/>
            <person name="Upadhyaya N.M."/>
            <person name="Sperschneider J."/>
            <person name="Matny O."/>
            <person name="Nguyen-Phuc H."/>
            <person name="Mago R."/>
            <person name="Raley C."/>
            <person name="Miller M.E."/>
            <person name="Silverstein K.A.T."/>
            <person name="Henningsen E."/>
            <person name="Hirsch C.D."/>
            <person name="Visser B."/>
            <person name="Pretorius Z.A."/>
            <person name="Steffenson B.J."/>
            <person name="Schwessinger B."/>
            <person name="Dodds P.N."/>
            <person name="Figueroa M."/>
        </authorList>
    </citation>
    <scope>NUCLEOTIDE SEQUENCE [LARGE SCALE GENOMIC DNA]</scope>
    <source>
        <strain evidence="2">21-0</strain>
        <strain evidence="3 5">Ug99</strain>
    </source>
</reference>
<accession>A0A5B0PB11</accession>
<dbReference type="Proteomes" id="UP000324748">
    <property type="component" value="Unassembled WGS sequence"/>
</dbReference>
<name>A0A5B0PB11_PUCGR</name>
<evidence type="ECO:0000256" key="1">
    <source>
        <dbReference type="SAM" id="MobiDB-lite"/>
    </source>
</evidence>
<dbReference type="EMBL" id="VSWC01000058">
    <property type="protein sequence ID" value="KAA1098807.1"/>
    <property type="molecule type" value="Genomic_DNA"/>
</dbReference>
<evidence type="ECO:0000313" key="5">
    <source>
        <dbReference type="Proteomes" id="UP000325313"/>
    </source>
</evidence>
<evidence type="ECO:0000313" key="3">
    <source>
        <dbReference type="EMBL" id="KAA1129918.1"/>
    </source>
</evidence>
<gene>
    <name evidence="2" type="ORF">PGT21_000456</name>
    <name evidence="3" type="ORF">PGTUg99_001694</name>
</gene>
<dbReference type="PANTHER" id="PTHR33069:SF3">
    <property type="entry name" value="DYNEIN HEAVY CHAIN TAIL DOMAIN-CONTAINING PROTEIN"/>
    <property type="match status" value="1"/>
</dbReference>
<comment type="caution">
    <text evidence="2">The sequence shown here is derived from an EMBL/GenBank/DDBJ whole genome shotgun (WGS) entry which is preliminary data.</text>
</comment>
<evidence type="ECO:0000313" key="2">
    <source>
        <dbReference type="EMBL" id="KAA1098807.1"/>
    </source>
</evidence>
<dbReference type="PANTHER" id="PTHR33069">
    <property type="entry name" value="CHROMOSOME 7, WHOLE GENOME SHOTGUN SEQUENCE-RELATED"/>
    <property type="match status" value="1"/>
</dbReference>
<protein>
    <submittedName>
        <fullName evidence="2">Uncharacterized protein</fullName>
    </submittedName>
</protein>
<evidence type="ECO:0000313" key="4">
    <source>
        <dbReference type="Proteomes" id="UP000324748"/>
    </source>
</evidence>
<dbReference type="OrthoDB" id="2514937at2759"/>
<keyword evidence="4" id="KW-1185">Reference proteome</keyword>
<dbReference type="Proteomes" id="UP000325313">
    <property type="component" value="Unassembled WGS sequence"/>
</dbReference>
<sequence length="402" mass="46158">MLEEHLEEWYHGPVSSPEPDTPEFKQFNRLQGDLAIKRFELLSAHLFHWPSTITRDAPTDISIDRLRSKKDIHTHFHSSLLPLLKQHFNSVAEVLGDLIELRKDPAPRIQRVLEIQPYLHQTLDQMIRIIDDIIPGKVPEPSQTNDQHFEHFKSYRLFGLDNCIRGELRCRIAGFFYDSCIIIEELKLPARKRFPSSLGSQHSLNAAFDTTLKWLNGSELYIIPDLWEDSIRGNFAAYSQYFDLLDPPSGLPMSQAAIQLAQSIFPIIKLAKLFFAKLSRKPVKGKPVPLFTEMSSQQLYSLHKSSEEYGESMMDLVFHLEEADLHPHTSLSLIRDIQVLSTHFQSYVPLAALYIAPLSPDIDGVSAQIYFKTWFITWNTLFFTATENAIQAANVFAQNHDI</sequence>
<feature type="region of interest" description="Disordered" evidence="1">
    <location>
        <begin position="1"/>
        <end position="21"/>
    </location>
</feature>
<organism evidence="2 4">
    <name type="scientific">Puccinia graminis f. sp. tritici</name>
    <dbReference type="NCBI Taxonomy" id="56615"/>
    <lineage>
        <taxon>Eukaryota</taxon>
        <taxon>Fungi</taxon>
        <taxon>Dikarya</taxon>
        <taxon>Basidiomycota</taxon>
        <taxon>Pucciniomycotina</taxon>
        <taxon>Pucciniomycetes</taxon>
        <taxon>Pucciniales</taxon>
        <taxon>Pucciniaceae</taxon>
        <taxon>Puccinia</taxon>
    </lineage>
</organism>
<dbReference type="AlphaFoldDB" id="A0A5B0PB11"/>
<proteinExistence type="predicted"/>